<keyword evidence="2" id="KW-1185">Reference proteome</keyword>
<feature type="non-terminal residue" evidence="1">
    <location>
        <position position="1"/>
    </location>
</feature>
<comment type="caution">
    <text evidence="1">The sequence shown here is derived from an EMBL/GenBank/DDBJ whole genome shotgun (WGS) entry which is preliminary data.</text>
</comment>
<dbReference type="Proteomes" id="UP000265520">
    <property type="component" value="Unassembled WGS sequence"/>
</dbReference>
<evidence type="ECO:0000313" key="2">
    <source>
        <dbReference type="Proteomes" id="UP000265520"/>
    </source>
</evidence>
<name>A0A392RPX8_9FABA</name>
<protein>
    <submittedName>
        <fullName evidence="1">Uncharacterized protein</fullName>
    </submittedName>
</protein>
<reference evidence="1 2" key="1">
    <citation type="journal article" date="2018" name="Front. Plant Sci.">
        <title>Red Clover (Trifolium pratense) and Zigzag Clover (T. medium) - A Picture of Genomic Similarities and Differences.</title>
        <authorList>
            <person name="Dluhosova J."/>
            <person name="Istvanek J."/>
            <person name="Nedelnik J."/>
            <person name="Repkova J."/>
        </authorList>
    </citation>
    <scope>NUCLEOTIDE SEQUENCE [LARGE SCALE GENOMIC DNA]</scope>
    <source>
        <strain evidence="2">cv. 10/8</strain>
        <tissue evidence="1">Leaf</tissue>
    </source>
</reference>
<proteinExistence type="predicted"/>
<dbReference type="AlphaFoldDB" id="A0A392RPX8"/>
<sequence>LVCSPWSPVASPEFTTAIAASITSPSPFSLSLLHARVLSPRSHPSPTSTTV</sequence>
<evidence type="ECO:0000313" key="1">
    <source>
        <dbReference type="EMBL" id="MCI37830.1"/>
    </source>
</evidence>
<dbReference type="EMBL" id="LXQA010248841">
    <property type="protein sequence ID" value="MCI37830.1"/>
    <property type="molecule type" value="Genomic_DNA"/>
</dbReference>
<organism evidence="1 2">
    <name type="scientific">Trifolium medium</name>
    <dbReference type="NCBI Taxonomy" id="97028"/>
    <lineage>
        <taxon>Eukaryota</taxon>
        <taxon>Viridiplantae</taxon>
        <taxon>Streptophyta</taxon>
        <taxon>Embryophyta</taxon>
        <taxon>Tracheophyta</taxon>
        <taxon>Spermatophyta</taxon>
        <taxon>Magnoliopsida</taxon>
        <taxon>eudicotyledons</taxon>
        <taxon>Gunneridae</taxon>
        <taxon>Pentapetalae</taxon>
        <taxon>rosids</taxon>
        <taxon>fabids</taxon>
        <taxon>Fabales</taxon>
        <taxon>Fabaceae</taxon>
        <taxon>Papilionoideae</taxon>
        <taxon>50 kb inversion clade</taxon>
        <taxon>NPAAA clade</taxon>
        <taxon>Hologalegina</taxon>
        <taxon>IRL clade</taxon>
        <taxon>Trifolieae</taxon>
        <taxon>Trifolium</taxon>
    </lineage>
</organism>
<accession>A0A392RPX8</accession>